<dbReference type="Proteomes" id="UP000271227">
    <property type="component" value="Unassembled WGS sequence"/>
</dbReference>
<dbReference type="Pfam" id="PF09423">
    <property type="entry name" value="PhoD"/>
    <property type="match status" value="1"/>
</dbReference>
<evidence type="ECO:0000313" key="4">
    <source>
        <dbReference type="EMBL" id="RMB04688.1"/>
    </source>
</evidence>
<feature type="signal peptide" evidence="1">
    <location>
        <begin position="1"/>
        <end position="34"/>
    </location>
</feature>
<dbReference type="OrthoDB" id="327733at2"/>
<dbReference type="PANTHER" id="PTHR43606:SF2">
    <property type="entry name" value="ALKALINE PHOSPHATASE FAMILY PROTEIN (AFU_ORTHOLOGUE AFUA_5G03860)"/>
    <property type="match status" value="1"/>
</dbReference>
<feature type="chain" id="PRO_5018092824" evidence="1">
    <location>
        <begin position="35"/>
        <end position="526"/>
    </location>
</feature>
<dbReference type="AlphaFoldDB" id="A0A3M0C4N5"/>
<proteinExistence type="predicted"/>
<protein>
    <submittedName>
        <fullName evidence="4">Alkaline phosphatase D</fullName>
    </submittedName>
</protein>
<evidence type="ECO:0000256" key="1">
    <source>
        <dbReference type="SAM" id="SignalP"/>
    </source>
</evidence>
<keyword evidence="1" id="KW-0732">Signal</keyword>
<organism evidence="4 5">
    <name type="scientific">Eilatimonas milleporae</name>
    <dbReference type="NCBI Taxonomy" id="911205"/>
    <lineage>
        <taxon>Bacteria</taxon>
        <taxon>Pseudomonadati</taxon>
        <taxon>Pseudomonadota</taxon>
        <taxon>Alphaproteobacteria</taxon>
        <taxon>Kordiimonadales</taxon>
        <taxon>Kordiimonadaceae</taxon>
        <taxon>Eilatimonas</taxon>
    </lineage>
</organism>
<dbReference type="EMBL" id="REFR01000013">
    <property type="protein sequence ID" value="RMB04688.1"/>
    <property type="molecule type" value="Genomic_DNA"/>
</dbReference>
<dbReference type="InterPro" id="IPR038607">
    <property type="entry name" value="PhoD-like_sf"/>
</dbReference>
<dbReference type="InterPro" id="IPR006311">
    <property type="entry name" value="TAT_signal"/>
</dbReference>
<keyword evidence="5" id="KW-1185">Reference proteome</keyword>
<evidence type="ECO:0000259" key="2">
    <source>
        <dbReference type="Pfam" id="PF09423"/>
    </source>
</evidence>
<dbReference type="InterPro" id="IPR032093">
    <property type="entry name" value="PhoD_N"/>
</dbReference>
<dbReference type="RefSeq" id="WP_121939598.1">
    <property type="nucleotide sequence ID" value="NZ_REFR01000013.1"/>
</dbReference>
<name>A0A3M0C4N5_9PROT</name>
<comment type="caution">
    <text evidence="4">The sequence shown here is derived from an EMBL/GenBank/DDBJ whole genome shotgun (WGS) entry which is preliminary data.</text>
</comment>
<dbReference type="Pfam" id="PF16655">
    <property type="entry name" value="PhoD_N"/>
    <property type="match status" value="1"/>
</dbReference>
<feature type="domain" description="Phospholipase D N-terminal" evidence="3">
    <location>
        <begin position="52"/>
        <end position="147"/>
    </location>
</feature>
<dbReference type="Gene3D" id="3.60.21.70">
    <property type="entry name" value="PhoD-like phosphatase"/>
    <property type="match status" value="1"/>
</dbReference>
<dbReference type="InParanoid" id="A0A3M0C4N5"/>
<dbReference type="InterPro" id="IPR018946">
    <property type="entry name" value="PhoD-like_MPP"/>
</dbReference>
<dbReference type="PROSITE" id="PS51318">
    <property type="entry name" value="TAT"/>
    <property type="match status" value="1"/>
</dbReference>
<evidence type="ECO:0000259" key="3">
    <source>
        <dbReference type="Pfam" id="PF16655"/>
    </source>
</evidence>
<reference evidence="4 5" key="1">
    <citation type="submission" date="2018-10" db="EMBL/GenBank/DDBJ databases">
        <title>Genomic Encyclopedia of Archaeal and Bacterial Type Strains, Phase II (KMG-II): from individual species to whole genera.</title>
        <authorList>
            <person name="Goeker M."/>
        </authorList>
    </citation>
    <scope>NUCLEOTIDE SEQUENCE [LARGE SCALE GENOMIC DNA]</scope>
    <source>
        <strain evidence="4 5">DSM 25217</strain>
    </source>
</reference>
<sequence length="526" mass="59328">MTRIFDAKKGMSRRGLMRLAGGMAAAAIARPAFATPAWITGTPRFISYPFTLGVASGDPLPGGFVLWTRLAPDPFDREAVGGDPVPVGYEVAADPRFRNVVLKGAAVAHPENAHAVHVEVEGLSPGRPYWYRFFAGDEVSPVGRARTAPAAMSPVDRFRFAFASCQQYEVGYFKAYRDMIAQDVELIIHLGDYIYESSWNAPVRRVPVDDARGLDEYRRLHAAYKLDRDLQAAHAHTSWMFTWDDHEVANDYAAEHDEHYEPVDTFLKRRAAAYKAYYEHLPLRMSARPDGPDMRLYQRLWIGDLMEINMLDTRQYRSDHPCQTPEEGGFQRISVDCPDIDDPARTILGARQERWLRWMGDAGAKWTVMAQGMLFSQHDYQVGEGQMIGSEYWDGYRGSRRRVLDLIETRGLTNTVIIGGDVHATYVCDVKKDFNDPASPTLASEFVTTSITSPNGWHDANVASMVDNPHIKLYDGRHRGYTLCDVTKDSWRTDLRIVNDVRRPELEATTSKTFIIEAGRPGPQEA</sequence>
<gene>
    <name evidence="4" type="ORF">BXY39_2960</name>
</gene>
<accession>A0A3M0C4N5</accession>
<dbReference type="SUPFAM" id="SSF56300">
    <property type="entry name" value="Metallo-dependent phosphatases"/>
    <property type="match status" value="1"/>
</dbReference>
<feature type="domain" description="PhoD-like phosphatase metallophosphatase" evidence="2">
    <location>
        <begin position="160"/>
        <end position="495"/>
    </location>
</feature>
<dbReference type="Gene3D" id="2.60.40.380">
    <property type="entry name" value="Purple acid phosphatase-like, N-terminal"/>
    <property type="match status" value="1"/>
</dbReference>
<dbReference type="InterPro" id="IPR052900">
    <property type="entry name" value="Phospholipid_Metab_Enz"/>
</dbReference>
<evidence type="ECO:0000313" key="5">
    <source>
        <dbReference type="Proteomes" id="UP000271227"/>
    </source>
</evidence>
<dbReference type="PANTHER" id="PTHR43606">
    <property type="entry name" value="PHOSPHATASE, PUTATIVE (AFU_ORTHOLOGUE AFUA_6G08710)-RELATED"/>
    <property type="match status" value="1"/>
</dbReference>
<dbReference type="CDD" id="cd07389">
    <property type="entry name" value="MPP_PhoD"/>
    <property type="match status" value="1"/>
</dbReference>
<dbReference type="InterPro" id="IPR029052">
    <property type="entry name" value="Metallo-depent_PP-like"/>
</dbReference>